<protein>
    <submittedName>
        <fullName evidence="1">Uncharacterized protein</fullName>
    </submittedName>
</protein>
<evidence type="ECO:0000313" key="1">
    <source>
        <dbReference type="EMBL" id="KAH7854401.1"/>
    </source>
</evidence>
<dbReference type="Proteomes" id="UP000828048">
    <property type="component" value="Chromosome 11"/>
</dbReference>
<keyword evidence="2" id="KW-1185">Reference proteome</keyword>
<reference evidence="1 2" key="1">
    <citation type="journal article" date="2021" name="Hortic Res">
        <title>High-quality reference genome and annotation aids understanding of berry development for evergreen blueberry (Vaccinium darrowii).</title>
        <authorList>
            <person name="Yu J."/>
            <person name="Hulse-Kemp A.M."/>
            <person name="Babiker E."/>
            <person name="Staton M."/>
        </authorList>
    </citation>
    <scope>NUCLEOTIDE SEQUENCE [LARGE SCALE GENOMIC DNA]</scope>
    <source>
        <strain evidence="2">cv. NJ 8807/NJ 8810</strain>
        <tissue evidence="1">Young leaf</tissue>
    </source>
</reference>
<sequence>MDSQIPRPGGLDQNQPTGMEGQEDHQPGKRSVFMNKVKAKARKIKDALTKKDDNADHDNNDETVEGHEEEDEMVVDSEVHESVPGKNPSGNLEKPTVAAENRYDSKYQDPQTRQFSQGQDEDIGKYGGSTGSSTLMGVADVHVPEKPDDSFSPSAGTFGTPGSESAGNFVHGEVAGHTGQRPKISMETPTCMEEDPPKPKDGPEASNYLSKIDDPTGAGGEEAGITGMRHSFDKMNVYDKPESKPKSEQAPELYTESQDQFSPEPIPPQSTINANDTEDVPVDNVTKLPSNQSGYTSAIADKAIAAKNAVAWTLGYGANQDETASLGTLYTQKQEGEGKEGEKQKPVAIVTEFEEASELLGSDEDPKREMTETEYKTGCEDAGITGMPDSFNKMNVYDEPESKPKSEEAPELYTDSQDKFSQEPIPPQSTINPNDTEDVPLDNVAKLPSNQSGYTFPIADKAIAAKNVVASKLGYGGNQDETAASDTLDTRKQEGEGEEGENQKPMGIVTESEEVRERLGSDDPNGEMTETESKIGSSVKDTLFTRKQEEEGEKGENQKPAGIVTESGEVRERLGSDEDPSKEKTETESKIDSSVKDTLYARKQEEEGEKGENQKPVGIVTEPEEVRERLGSDEDPNREKTETESKAASNVSPTGKGYVESVKDSVTSWWSGGGAQKQDSEASPGKTHGEGERLSSSTGEAAAAAGDGDKGVGERRLQE</sequence>
<comment type="caution">
    <text evidence="1">The sequence shown here is derived from an EMBL/GenBank/DDBJ whole genome shotgun (WGS) entry which is preliminary data.</text>
</comment>
<dbReference type="EMBL" id="CM037161">
    <property type="protein sequence ID" value="KAH7854401.1"/>
    <property type="molecule type" value="Genomic_DNA"/>
</dbReference>
<name>A0ACB7YM08_9ERIC</name>
<evidence type="ECO:0000313" key="2">
    <source>
        <dbReference type="Proteomes" id="UP000828048"/>
    </source>
</evidence>
<accession>A0ACB7YM08</accession>
<organism evidence="1 2">
    <name type="scientific">Vaccinium darrowii</name>
    <dbReference type="NCBI Taxonomy" id="229202"/>
    <lineage>
        <taxon>Eukaryota</taxon>
        <taxon>Viridiplantae</taxon>
        <taxon>Streptophyta</taxon>
        <taxon>Embryophyta</taxon>
        <taxon>Tracheophyta</taxon>
        <taxon>Spermatophyta</taxon>
        <taxon>Magnoliopsida</taxon>
        <taxon>eudicotyledons</taxon>
        <taxon>Gunneridae</taxon>
        <taxon>Pentapetalae</taxon>
        <taxon>asterids</taxon>
        <taxon>Ericales</taxon>
        <taxon>Ericaceae</taxon>
        <taxon>Vaccinioideae</taxon>
        <taxon>Vaccinieae</taxon>
        <taxon>Vaccinium</taxon>
    </lineage>
</organism>
<gene>
    <name evidence="1" type="ORF">Vadar_013377</name>
</gene>
<proteinExistence type="predicted"/>